<dbReference type="Pfam" id="PF00528">
    <property type="entry name" value="BPD_transp_1"/>
    <property type="match status" value="1"/>
</dbReference>
<dbReference type="PATRIC" id="fig|1276257.3.peg.795"/>
<name>W6ABH8_9MOLU</name>
<dbReference type="InterPro" id="IPR035906">
    <property type="entry name" value="MetI-like_sf"/>
</dbReference>
<comment type="subcellular location">
    <subcellularLocation>
        <location evidence="1 10">Cell membrane</location>
        <topology evidence="1 10">Multi-pass membrane protein</topology>
    </subcellularLocation>
</comment>
<keyword evidence="8 10" id="KW-0472">Membrane</keyword>
<evidence type="ECO:0000256" key="2">
    <source>
        <dbReference type="ARBA" id="ARBA00022448"/>
    </source>
</evidence>
<comment type="similarity">
    <text evidence="9">Belongs to the binding-protein-dependent transport system permease family. OppBC subfamily.</text>
</comment>
<evidence type="ECO:0000256" key="1">
    <source>
        <dbReference type="ARBA" id="ARBA00004651"/>
    </source>
</evidence>
<evidence type="ECO:0000313" key="13">
    <source>
        <dbReference type="Proteomes" id="UP000019265"/>
    </source>
</evidence>
<evidence type="ECO:0000256" key="3">
    <source>
        <dbReference type="ARBA" id="ARBA00022475"/>
    </source>
</evidence>
<keyword evidence="13" id="KW-1185">Reference proteome</keyword>
<dbReference type="RefSeq" id="WP_025251322.1">
    <property type="nucleotide sequence ID" value="NZ_CP006934.1"/>
</dbReference>
<feature type="transmembrane region" description="Helical" evidence="10">
    <location>
        <begin position="233"/>
        <end position="251"/>
    </location>
</feature>
<evidence type="ECO:0000256" key="10">
    <source>
        <dbReference type="RuleBase" id="RU363032"/>
    </source>
</evidence>
<evidence type="ECO:0000256" key="9">
    <source>
        <dbReference type="ARBA" id="ARBA00024202"/>
    </source>
</evidence>
<dbReference type="KEGG" id="ssab:SSABA_v1c07830"/>
<feature type="transmembrane region" description="Helical" evidence="10">
    <location>
        <begin position="165"/>
        <end position="192"/>
    </location>
</feature>
<keyword evidence="5" id="KW-0571">Peptide transport</keyword>
<dbReference type="InterPro" id="IPR054864">
    <property type="entry name" value="OppC_permease"/>
</dbReference>
<evidence type="ECO:0000256" key="4">
    <source>
        <dbReference type="ARBA" id="ARBA00022692"/>
    </source>
</evidence>
<dbReference type="EMBL" id="CP006934">
    <property type="protein sequence ID" value="AHI54185.1"/>
    <property type="molecule type" value="Genomic_DNA"/>
</dbReference>
<dbReference type="InterPro" id="IPR000515">
    <property type="entry name" value="MetI-like"/>
</dbReference>
<evidence type="ECO:0000256" key="6">
    <source>
        <dbReference type="ARBA" id="ARBA00022927"/>
    </source>
</evidence>
<protein>
    <submittedName>
        <fullName evidence="12">Oligopeptide ABC transporter permease</fullName>
    </submittedName>
</protein>
<evidence type="ECO:0000256" key="8">
    <source>
        <dbReference type="ARBA" id="ARBA00023136"/>
    </source>
</evidence>
<proteinExistence type="inferred from homology"/>
<dbReference type="PANTHER" id="PTHR43386:SF24">
    <property type="entry name" value="OLIGOPEPTIDE TRANSPORT SYSTEM PERMEASE PROTEIN AMID"/>
    <property type="match status" value="1"/>
</dbReference>
<dbReference type="CDD" id="cd06261">
    <property type="entry name" value="TM_PBP2"/>
    <property type="match status" value="1"/>
</dbReference>
<dbReference type="NCBIfam" id="NF043080">
    <property type="entry name" value="MMSYN1_0166"/>
    <property type="match status" value="1"/>
</dbReference>
<evidence type="ECO:0000256" key="7">
    <source>
        <dbReference type="ARBA" id="ARBA00022989"/>
    </source>
</evidence>
<evidence type="ECO:0000256" key="5">
    <source>
        <dbReference type="ARBA" id="ARBA00022856"/>
    </source>
</evidence>
<feature type="transmembrane region" description="Helical" evidence="10">
    <location>
        <begin position="53"/>
        <end position="72"/>
    </location>
</feature>
<dbReference type="Gene3D" id="1.10.3720.10">
    <property type="entry name" value="MetI-like"/>
    <property type="match status" value="1"/>
</dbReference>
<dbReference type="GO" id="GO:0055085">
    <property type="term" value="P:transmembrane transport"/>
    <property type="evidence" value="ECO:0007669"/>
    <property type="project" value="InterPro"/>
</dbReference>
<accession>W6ABH8</accession>
<sequence length="322" mass="36185">MKDSQLDNDIFDISAIDQNLFEIVGPQSEENERISTKPYSYWKTVGSILCKNWTFIICTALLFLIIILAAIVPIGKIAVPKPGDITWDVTQKNPSWDHLFGLGIQGEDFWDKIWIGTRTTLIFAVTISLIQIILGVLIGSIWGYYRRLDILFIEITRFLSLVPTLILWLIIIFSFGQSWAVIVFAVSIVSWISMAEIIRVQIILVKNTEYNIASRTLATPGYKIIGRNIMPKILPIIIQTASFSIPGAIAIDSTLNYFNFGFIQGRENTSLGKILNEVLANSAWQDFPHLIIIPVGMIAGISIIIFLVGRVFADSLDPKNHR</sequence>
<dbReference type="STRING" id="1276257.SSABA_v1c07830"/>
<dbReference type="Proteomes" id="UP000019265">
    <property type="component" value="Chromosome"/>
</dbReference>
<dbReference type="SUPFAM" id="SSF161098">
    <property type="entry name" value="MetI-like"/>
    <property type="match status" value="1"/>
</dbReference>
<keyword evidence="7 10" id="KW-1133">Transmembrane helix</keyword>
<dbReference type="PANTHER" id="PTHR43386">
    <property type="entry name" value="OLIGOPEPTIDE TRANSPORT SYSTEM PERMEASE PROTEIN APPC"/>
    <property type="match status" value="1"/>
</dbReference>
<dbReference type="eggNOG" id="COG1173">
    <property type="taxonomic scope" value="Bacteria"/>
</dbReference>
<dbReference type="GO" id="GO:0015833">
    <property type="term" value="P:peptide transport"/>
    <property type="evidence" value="ECO:0007669"/>
    <property type="project" value="UniProtKB-KW"/>
</dbReference>
<feature type="transmembrane region" description="Helical" evidence="10">
    <location>
        <begin position="291"/>
        <end position="313"/>
    </location>
</feature>
<feature type="domain" description="ABC transmembrane type-1" evidence="11">
    <location>
        <begin position="117"/>
        <end position="309"/>
    </location>
</feature>
<feature type="transmembrane region" description="Helical" evidence="10">
    <location>
        <begin position="121"/>
        <end position="145"/>
    </location>
</feature>
<dbReference type="OrthoDB" id="9797472at2"/>
<dbReference type="GO" id="GO:0005886">
    <property type="term" value="C:plasma membrane"/>
    <property type="evidence" value="ECO:0007669"/>
    <property type="project" value="UniProtKB-SubCell"/>
</dbReference>
<dbReference type="AlphaFoldDB" id="W6ABH8"/>
<evidence type="ECO:0000313" key="12">
    <source>
        <dbReference type="EMBL" id="AHI54185.1"/>
    </source>
</evidence>
<reference evidence="12 13" key="1">
    <citation type="journal article" date="2014" name="Genome Biol. Evol.">
        <title>Molecular evolution of the substrate utilization strategies and putative virulence factors in mosquito-associated Spiroplasma species.</title>
        <authorList>
            <person name="Chang T.H."/>
            <person name="Lo W.S."/>
            <person name="Ku C."/>
            <person name="Chen L.L."/>
            <person name="Kuo C.H."/>
        </authorList>
    </citation>
    <scope>NUCLEOTIDE SEQUENCE [LARGE SCALE GENOMIC DNA]</scope>
    <source>
        <strain evidence="12">Ar-1343</strain>
    </source>
</reference>
<keyword evidence="4 10" id="KW-0812">Transmembrane</keyword>
<dbReference type="PROSITE" id="PS50928">
    <property type="entry name" value="ABC_TM1"/>
    <property type="match status" value="1"/>
</dbReference>
<dbReference type="GO" id="GO:0015031">
    <property type="term" value="P:protein transport"/>
    <property type="evidence" value="ECO:0007669"/>
    <property type="project" value="UniProtKB-KW"/>
</dbReference>
<gene>
    <name evidence="12" type="primary">oppC</name>
    <name evidence="12" type="ORF">SSABA_v1c07830</name>
</gene>
<dbReference type="HOGENOM" id="CLU_028518_1_0_14"/>
<keyword evidence="2 10" id="KW-0813">Transport</keyword>
<dbReference type="InterPro" id="IPR050366">
    <property type="entry name" value="BP-dependent_transpt_permease"/>
</dbReference>
<keyword evidence="3" id="KW-1003">Cell membrane</keyword>
<keyword evidence="6" id="KW-0653">Protein transport</keyword>
<organism evidence="12 13">
    <name type="scientific">Spiroplasma sabaudiense Ar-1343</name>
    <dbReference type="NCBI Taxonomy" id="1276257"/>
    <lineage>
        <taxon>Bacteria</taxon>
        <taxon>Bacillati</taxon>
        <taxon>Mycoplasmatota</taxon>
        <taxon>Mollicutes</taxon>
        <taxon>Entomoplasmatales</taxon>
        <taxon>Spiroplasmataceae</taxon>
        <taxon>Spiroplasma</taxon>
    </lineage>
</organism>
<evidence type="ECO:0000259" key="11">
    <source>
        <dbReference type="PROSITE" id="PS50928"/>
    </source>
</evidence>